<dbReference type="GO" id="GO:0008289">
    <property type="term" value="F:lipid binding"/>
    <property type="evidence" value="ECO:0007669"/>
    <property type="project" value="UniProtKB-KW"/>
</dbReference>
<feature type="compositionally biased region" description="Basic and acidic residues" evidence="6">
    <location>
        <begin position="673"/>
        <end position="684"/>
    </location>
</feature>
<dbReference type="Gene3D" id="2.60.40.150">
    <property type="entry name" value="C2 domain"/>
    <property type="match status" value="1"/>
</dbReference>
<comment type="caution">
    <text evidence="10">The sequence shown here is derived from an EMBL/GenBank/DDBJ whole genome shotgun (WGS) entry which is preliminary data.</text>
</comment>
<feature type="region of interest" description="Disordered" evidence="6">
    <location>
        <begin position="626"/>
        <end position="715"/>
    </location>
</feature>
<keyword evidence="7" id="KW-1133">Transmembrane helix</keyword>
<dbReference type="PROSITE" id="PS51847">
    <property type="entry name" value="SMP"/>
    <property type="match status" value="1"/>
</dbReference>
<evidence type="ECO:0000256" key="7">
    <source>
        <dbReference type="SAM" id="Phobius"/>
    </source>
</evidence>
<comment type="subcellular location">
    <subcellularLocation>
        <location evidence="1">Membrane</location>
    </subcellularLocation>
</comment>
<dbReference type="AlphaFoldDB" id="A0A388L5W7"/>
<dbReference type="OrthoDB" id="270970at2759"/>
<dbReference type="PANTHER" id="PTHR47042:SF4">
    <property type="entry name" value="OS02G0313700 PROTEIN"/>
    <property type="match status" value="1"/>
</dbReference>
<dbReference type="GO" id="GO:0016020">
    <property type="term" value="C:membrane"/>
    <property type="evidence" value="ECO:0007669"/>
    <property type="project" value="UniProtKB-SubCell"/>
</dbReference>
<feature type="region of interest" description="Disordered" evidence="6">
    <location>
        <begin position="485"/>
        <end position="523"/>
    </location>
</feature>
<dbReference type="Gramene" id="GBG77603">
    <property type="protein sequence ID" value="GBG77603"/>
    <property type="gene ID" value="CBR_g24050"/>
</dbReference>
<keyword evidence="7" id="KW-0812">Transmembrane</keyword>
<sequence>MGDPYSSPVDVPARETGRRPAVGSRGGLLGCWDMACDLASEIGIGMPEVQWMPSSPTAGWVINKLSHLAHQLPHWPMLVHLAFAIVMIWLAGFYRFNLPFVATWAIIYLWRVDRCQRARAAAKVRAEERRRFYQKMPMEESETVVWLNVLMSRIWPMFLRDLVQDAVLPVMPFFLERFKPWTLRKAVLKSLKLGSSPPVVLQMRVFEEPNEDDHAVVEMVVEFLAADDMVAELQARVRKRVGLGVWATAYASDLHLEGKVLVGLKFLPGFPFIERMRVCFVERPNLDVSVKPLVNAGVDVTEIPGISTYVDSIIDTLFSQALVKPNMVVVDVKKLLARKFGNLFPELQPLSDDLGIRLEQAEPVAFAIVEVLKAESLTPADSNGLSDVFVKGAVGTARFETSVKKKTTDPEWLEEFRVPIFSWKTPNRLIFRVRDKELLRSSKSLGYAAVDLSELRDGLRHDMWLTLKNVNRGRLLVAITIQDHLGKPERPPSEESEESSDEAMEESGTYVKERESSWDNDKGCKQEKVEGDAVGSLWEGIDIGIGDQNLVRVEHPGRAPPAREYEARVWQGRDKEGKEAKAIETEERSDELALAESLEEEDQKHGLHRDKLKTKLKGVFNKLTGKGGKKEWDRKSPVTYMGPNIEHMRDSSDSREGTDDAFNEDSFISMGVLERDSENWDSVKSEVQAGVTDHDDTRSDAAKGKKSGYRKGKMKSMMKGLLKDVKAGVSQAVILNSRSKTSTDAEQRHGNRDDRRANITTTGDKDGPFLKPSPCMKDAHSFQHPFGRHTGSSPSSYPPPPRPSPIEGNLVNPAVMNKAYPDENAVMNKVYPDENMSVSAVDLIGRFDSVGVTAGQGTTVRERKTTGVSPSGTRGTSWEPLSVSPGKEMKAREGDSGTRDAGPPGASSSWDRLVEAEVDRLSLASEGEASDSRPVVPKIIKVSGHMEEKGDQ</sequence>
<feature type="compositionally biased region" description="Basic and acidic residues" evidence="6">
    <location>
        <begin position="741"/>
        <end position="768"/>
    </location>
</feature>
<feature type="compositionally biased region" description="Basic and acidic residues" evidence="6">
    <location>
        <begin position="887"/>
        <end position="898"/>
    </location>
</feature>
<feature type="region of interest" description="Disordered" evidence="6">
    <location>
        <begin position="576"/>
        <end position="610"/>
    </location>
</feature>
<proteinExistence type="predicted"/>
<dbReference type="CDD" id="cd00030">
    <property type="entry name" value="C2"/>
    <property type="match status" value="1"/>
</dbReference>
<feature type="transmembrane region" description="Helical" evidence="7">
    <location>
        <begin position="77"/>
        <end position="110"/>
    </location>
</feature>
<keyword evidence="5 7" id="KW-0472">Membrane</keyword>
<feature type="compositionally biased region" description="Basic and acidic residues" evidence="6">
    <location>
        <begin position="692"/>
        <end position="703"/>
    </location>
</feature>
<dbReference type="Pfam" id="PF00168">
    <property type="entry name" value="C2"/>
    <property type="match status" value="1"/>
</dbReference>
<feature type="region of interest" description="Disordered" evidence="6">
    <location>
        <begin position="1"/>
        <end position="21"/>
    </location>
</feature>
<keyword evidence="3" id="KW-0445">Lipid transport</keyword>
<dbReference type="GO" id="GO:0006869">
    <property type="term" value="P:lipid transport"/>
    <property type="evidence" value="ECO:0007669"/>
    <property type="project" value="UniProtKB-KW"/>
</dbReference>
<evidence type="ECO:0000259" key="8">
    <source>
        <dbReference type="PROSITE" id="PS50004"/>
    </source>
</evidence>
<gene>
    <name evidence="10" type="ORF">CBR_g24050</name>
</gene>
<dbReference type="CDD" id="cd21669">
    <property type="entry name" value="SMP_SF"/>
    <property type="match status" value="1"/>
</dbReference>
<name>A0A388L5W7_CHABU</name>
<keyword evidence="11" id="KW-1185">Reference proteome</keyword>
<dbReference type="InterPro" id="IPR000008">
    <property type="entry name" value="C2_dom"/>
</dbReference>
<dbReference type="Proteomes" id="UP000265515">
    <property type="component" value="Unassembled WGS sequence"/>
</dbReference>
<dbReference type="PROSITE" id="PS50004">
    <property type="entry name" value="C2"/>
    <property type="match status" value="1"/>
</dbReference>
<protein>
    <recommendedName>
        <fullName evidence="12">C2 domain-containing protein</fullName>
    </recommendedName>
</protein>
<reference evidence="10 11" key="1">
    <citation type="journal article" date="2018" name="Cell">
        <title>The Chara Genome: Secondary Complexity and Implications for Plant Terrestrialization.</title>
        <authorList>
            <person name="Nishiyama T."/>
            <person name="Sakayama H."/>
            <person name="Vries J.D."/>
            <person name="Buschmann H."/>
            <person name="Saint-Marcoux D."/>
            <person name="Ullrich K.K."/>
            <person name="Haas F.B."/>
            <person name="Vanderstraeten L."/>
            <person name="Becker D."/>
            <person name="Lang D."/>
            <person name="Vosolsobe S."/>
            <person name="Rombauts S."/>
            <person name="Wilhelmsson P.K.I."/>
            <person name="Janitza P."/>
            <person name="Kern R."/>
            <person name="Heyl A."/>
            <person name="Rumpler F."/>
            <person name="Villalobos L.I.A.C."/>
            <person name="Clay J.M."/>
            <person name="Skokan R."/>
            <person name="Toyoda A."/>
            <person name="Suzuki Y."/>
            <person name="Kagoshima H."/>
            <person name="Schijlen E."/>
            <person name="Tajeshwar N."/>
            <person name="Catarino B."/>
            <person name="Hetherington A.J."/>
            <person name="Saltykova A."/>
            <person name="Bonnot C."/>
            <person name="Breuninger H."/>
            <person name="Symeonidi A."/>
            <person name="Radhakrishnan G.V."/>
            <person name="Van Nieuwerburgh F."/>
            <person name="Deforce D."/>
            <person name="Chang C."/>
            <person name="Karol K.G."/>
            <person name="Hedrich R."/>
            <person name="Ulvskov P."/>
            <person name="Glockner G."/>
            <person name="Delwiche C.F."/>
            <person name="Petrasek J."/>
            <person name="Van de Peer Y."/>
            <person name="Friml J."/>
            <person name="Beilby M."/>
            <person name="Dolan L."/>
            <person name="Kohara Y."/>
            <person name="Sugano S."/>
            <person name="Fujiyama A."/>
            <person name="Delaux P.-M."/>
            <person name="Quint M."/>
            <person name="TheiBen G."/>
            <person name="Hagemann M."/>
            <person name="Harholt J."/>
            <person name="Dunand C."/>
            <person name="Zachgo S."/>
            <person name="Langdale J."/>
            <person name="Maumus F."/>
            <person name="Straeten D.V.D."/>
            <person name="Gould S.B."/>
            <person name="Rensing S.A."/>
        </authorList>
    </citation>
    <scope>NUCLEOTIDE SEQUENCE [LARGE SCALE GENOMIC DNA]</scope>
    <source>
        <strain evidence="10 11">S276</strain>
    </source>
</reference>
<feature type="compositionally biased region" description="Basic and acidic residues" evidence="6">
    <location>
        <begin position="576"/>
        <end position="586"/>
    </location>
</feature>
<evidence type="ECO:0000313" key="11">
    <source>
        <dbReference type="Proteomes" id="UP000265515"/>
    </source>
</evidence>
<feature type="region of interest" description="Disordered" evidence="6">
    <location>
        <begin position="851"/>
        <end position="952"/>
    </location>
</feature>
<accession>A0A388L5W7</accession>
<feature type="compositionally biased region" description="Basic and acidic residues" evidence="6">
    <location>
        <begin position="511"/>
        <end position="523"/>
    </location>
</feature>
<evidence type="ECO:0000256" key="2">
    <source>
        <dbReference type="ARBA" id="ARBA00022448"/>
    </source>
</evidence>
<dbReference type="SUPFAM" id="SSF49562">
    <property type="entry name" value="C2 domain (Calcium/lipid-binding domain, CaLB)"/>
    <property type="match status" value="1"/>
</dbReference>
<keyword evidence="4" id="KW-0446">Lipid-binding</keyword>
<feature type="compositionally biased region" description="Basic and acidic residues" evidence="6">
    <location>
        <begin position="646"/>
        <end position="658"/>
    </location>
</feature>
<evidence type="ECO:0000313" key="10">
    <source>
        <dbReference type="EMBL" id="GBG77603.1"/>
    </source>
</evidence>
<evidence type="ECO:0000256" key="6">
    <source>
        <dbReference type="SAM" id="MobiDB-lite"/>
    </source>
</evidence>
<dbReference type="Pfam" id="PF25669">
    <property type="entry name" value="SMP_MUG190-like"/>
    <property type="match status" value="1"/>
</dbReference>
<dbReference type="SMART" id="SM00239">
    <property type="entry name" value="C2"/>
    <property type="match status" value="1"/>
</dbReference>
<feature type="compositionally biased region" description="Basic residues" evidence="6">
    <location>
        <begin position="704"/>
        <end position="715"/>
    </location>
</feature>
<evidence type="ECO:0008006" key="12">
    <source>
        <dbReference type="Google" id="ProtNLM"/>
    </source>
</evidence>
<feature type="domain" description="SMP-LTD" evidence="9">
    <location>
        <begin position="140"/>
        <end position="333"/>
    </location>
</feature>
<evidence type="ECO:0000256" key="1">
    <source>
        <dbReference type="ARBA" id="ARBA00004370"/>
    </source>
</evidence>
<feature type="compositionally biased region" description="Acidic residues" evidence="6">
    <location>
        <begin position="494"/>
        <end position="505"/>
    </location>
</feature>
<evidence type="ECO:0000259" key="9">
    <source>
        <dbReference type="PROSITE" id="PS51847"/>
    </source>
</evidence>
<evidence type="ECO:0000256" key="3">
    <source>
        <dbReference type="ARBA" id="ARBA00023055"/>
    </source>
</evidence>
<dbReference type="InterPro" id="IPR035892">
    <property type="entry name" value="C2_domain_sf"/>
</dbReference>
<dbReference type="STRING" id="69332.A0A388L5W7"/>
<feature type="region of interest" description="Disordered" evidence="6">
    <location>
        <begin position="736"/>
        <end position="815"/>
    </location>
</feature>
<evidence type="ECO:0000256" key="5">
    <source>
        <dbReference type="ARBA" id="ARBA00023136"/>
    </source>
</evidence>
<evidence type="ECO:0000256" key="4">
    <source>
        <dbReference type="ARBA" id="ARBA00023121"/>
    </source>
</evidence>
<dbReference type="PANTHER" id="PTHR47042">
    <property type="entry name" value="C2 DOMAIN-CONTAINING PROTEIN-LIKE"/>
    <property type="match status" value="1"/>
</dbReference>
<feature type="domain" description="C2" evidence="8">
    <location>
        <begin position="348"/>
        <end position="465"/>
    </location>
</feature>
<keyword evidence="2" id="KW-0813">Transport</keyword>
<organism evidence="10 11">
    <name type="scientific">Chara braunii</name>
    <name type="common">Braun's stonewort</name>
    <dbReference type="NCBI Taxonomy" id="69332"/>
    <lineage>
        <taxon>Eukaryota</taxon>
        <taxon>Viridiplantae</taxon>
        <taxon>Streptophyta</taxon>
        <taxon>Charophyceae</taxon>
        <taxon>Charales</taxon>
        <taxon>Characeae</taxon>
        <taxon>Chara</taxon>
    </lineage>
</organism>
<dbReference type="EMBL" id="BFEA01000272">
    <property type="protein sequence ID" value="GBG77603.1"/>
    <property type="molecule type" value="Genomic_DNA"/>
</dbReference>
<dbReference type="InterPro" id="IPR031468">
    <property type="entry name" value="SMP_LBD"/>
</dbReference>
<dbReference type="InterPro" id="IPR052847">
    <property type="entry name" value="Ext_Synaptotagmin/KAHRP-like"/>
</dbReference>
<feature type="compositionally biased region" description="Polar residues" evidence="6">
    <location>
        <begin position="866"/>
        <end position="876"/>
    </location>
</feature>